<reference evidence="3 4" key="1">
    <citation type="submission" date="2017-03" db="EMBL/GenBank/DDBJ databases">
        <title>WGS assembly of Porphyra umbilicalis.</title>
        <authorList>
            <person name="Brawley S.H."/>
            <person name="Blouin N.A."/>
            <person name="Ficko-Blean E."/>
            <person name="Wheeler G.L."/>
            <person name="Lohr M."/>
            <person name="Goodson H.V."/>
            <person name="Jenkins J.W."/>
            <person name="Blaby-Haas C.E."/>
            <person name="Helliwell K.E."/>
            <person name="Chan C."/>
            <person name="Marriage T."/>
            <person name="Bhattacharya D."/>
            <person name="Klein A.S."/>
            <person name="Badis Y."/>
            <person name="Brodie J."/>
            <person name="Cao Y."/>
            <person name="Collen J."/>
            <person name="Dittami S.M."/>
            <person name="Gachon C.M."/>
            <person name="Green B.R."/>
            <person name="Karpowicz S."/>
            <person name="Kim J.W."/>
            <person name="Kudahl U."/>
            <person name="Lin S."/>
            <person name="Michel G."/>
            <person name="Mittag M."/>
            <person name="Olson B.J."/>
            <person name="Pangilinan J."/>
            <person name="Peng Y."/>
            <person name="Qiu H."/>
            <person name="Shu S."/>
            <person name="Singer J.T."/>
            <person name="Smith A.G."/>
            <person name="Sprecher B.N."/>
            <person name="Wagner V."/>
            <person name="Wang W."/>
            <person name="Wang Z.-Y."/>
            <person name="Yan J."/>
            <person name="Yarish C."/>
            <person name="Zoeuner-Riek S."/>
            <person name="Zhuang Y."/>
            <person name="Zou Y."/>
            <person name="Lindquist E.A."/>
            <person name="Grimwood J."/>
            <person name="Barry K."/>
            <person name="Rokhsar D.S."/>
            <person name="Schmutz J."/>
            <person name="Stiller J.W."/>
            <person name="Grossman A.R."/>
            <person name="Prochnik S.E."/>
        </authorList>
    </citation>
    <scope>NUCLEOTIDE SEQUENCE [LARGE SCALE GENOMIC DNA]</scope>
    <source>
        <strain evidence="3">4086291</strain>
    </source>
</reference>
<dbReference type="GO" id="GO:0006310">
    <property type="term" value="P:DNA recombination"/>
    <property type="evidence" value="ECO:0007669"/>
    <property type="project" value="UniProtKB-KW"/>
</dbReference>
<evidence type="ECO:0000256" key="2">
    <source>
        <dbReference type="ARBA" id="ARBA00023172"/>
    </source>
</evidence>
<dbReference type="InterPro" id="IPR052055">
    <property type="entry name" value="Hepadnavirus_pol/RT"/>
</dbReference>
<dbReference type="OrthoDB" id="7692528at2759"/>
<keyword evidence="4" id="KW-1185">Reference proteome</keyword>
<dbReference type="InterPro" id="IPR013762">
    <property type="entry name" value="Integrase-like_cat_sf"/>
</dbReference>
<dbReference type="GO" id="GO:0003677">
    <property type="term" value="F:DNA binding"/>
    <property type="evidence" value="ECO:0007669"/>
    <property type="project" value="UniProtKB-KW"/>
</dbReference>
<dbReference type="PANTHER" id="PTHR33050">
    <property type="entry name" value="REVERSE TRANSCRIPTASE DOMAIN-CONTAINING PROTEIN"/>
    <property type="match status" value="1"/>
</dbReference>
<proteinExistence type="predicted"/>
<evidence type="ECO:0000313" key="3">
    <source>
        <dbReference type="EMBL" id="OSX73970.1"/>
    </source>
</evidence>
<dbReference type="SUPFAM" id="SSF56349">
    <property type="entry name" value="DNA breaking-rejoining enzymes"/>
    <property type="match status" value="1"/>
</dbReference>
<evidence type="ECO:0008006" key="5">
    <source>
        <dbReference type="Google" id="ProtNLM"/>
    </source>
</evidence>
<dbReference type="CDD" id="cd09275">
    <property type="entry name" value="RNase_HI_RT_DIRS1"/>
    <property type="match status" value="1"/>
</dbReference>
<accession>A0A1X6NZM8</accession>
<keyword evidence="1" id="KW-0238">DNA-binding</keyword>
<dbReference type="SUPFAM" id="SSF47823">
    <property type="entry name" value="lambda integrase-like, N-terminal domain"/>
    <property type="match status" value="1"/>
</dbReference>
<organism evidence="3 4">
    <name type="scientific">Porphyra umbilicalis</name>
    <name type="common">Purple laver</name>
    <name type="synonym">Red alga</name>
    <dbReference type="NCBI Taxonomy" id="2786"/>
    <lineage>
        <taxon>Eukaryota</taxon>
        <taxon>Rhodophyta</taxon>
        <taxon>Bangiophyceae</taxon>
        <taxon>Bangiales</taxon>
        <taxon>Bangiaceae</taxon>
        <taxon>Porphyra</taxon>
    </lineage>
</organism>
<dbReference type="Gene3D" id="1.10.150.130">
    <property type="match status" value="1"/>
</dbReference>
<sequence length="620" mass="67234">MSTALAVPMARFRLRRLYDTTSAAASGSDSRLTEGSRADLHWWSTLTMPGRIGRLLWQETVTVELTTDASLTGWGAVCDRGLPARGLFGPERALDPINLKELVAVRLAVESFPAAVARGGLIRVRCDNMVVVAVLNAMSSRSPALMAELRLLVALLRRLGCRLEASWLPTAENIWADKLSRDQDSTDWRLNRSVFQTLNAAWGPCGVDRFATASTSMLPVFNSLVHHPRSAAVDGWAQDWGGSIINYVSPPFSQAALVIRKIVRDRASAVVVLPAWPAQWCGHAHAAAVDGFDGLDGADEAARMLTNALADSTAAGYHRHWRRFAAYCAAQGCSALPAAPATVVYYLGTLLRGGRISPASLQNYLSPINTRHVDVGLPRPAVGRLIHSARVGFALLHVRSVGALPLARRPLPAPVIWRIVELAYGKPDFGWRVRWAALVAGFLVARRTAEVLGLERGDVTVTAAGGLHVQVRLYKGAERRTRLSRLVFDVPPSRDALPDLPLLVLRRLLADLDARRAPPSRLLFAPPGATRPPTADDFTAWLLAALRRLDLSPPPGVKWCSYSTRGGGATALHLCGLSPPAVAQMLGHNGNDPRTALAHYIDLLAPRSTEAWRLCGRYVP</sequence>
<dbReference type="InterPro" id="IPR010998">
    <property type="entry name" value="Integrase_recombinase_N"/>
</dbReference>
<gene>
    <name evidence="3" type="ORF">BU14_0317s0029</name>
</gene>
<dbReference type="EMBL" id="KV918971">
    <property type="protein sequence ID" value="OSX73970.1"/>
    <property type="molecule type" value="Genomic_DNA"/>
</dbReference>
<dbReference type="Gene3D" id="1.10.443.10">
    <property type="entry name" value="Intergrase catalytic core"/>
    <property type="match status" value="1"/>
</dbReference>
<dbReference type="InterPro" id="IPR011010">
    <property type="entry name" value="DNA_brk_join_enz"/>
</dbReference>
<evidence type="ECO:0000313" key="4">
    <source>
        <dbReference type="Proteomes" id="UP000218209"/>
    </source>
</evidence>
<protein>
    <recommendedName>
        <fullName evidence="5">Tyr recombinase domain-containing protein</fullName>
    </recommendedName>
</protein>
<dbReference type="AlphaFoldDB" id="A0A1X6NZM8"/>
<name>A0A1X6NZM8_PORUM</name>
<keyword evidence="2" id="KW-0233">DNA recombination</keyword>
<evidence type="ECO:0000256" key="1">
    <source>
        <dbReference type="ARBA" id="ARBA00023125"/>
    </source>
</evidence>
<dbReference type="Proteomes" id="UP000218209">
    <property type="component" value="Unassembled WGS sequence"/>
</dbReference>
<dbReference type="GO" id="GO:0015074">
    <property type="term" value="P:DNA integration"/>
    <property type="evidence" value="ECO:0007669"/>
    <property type="project" value="InterPro"/>
</dbReference>
<dbReference type="PANTHER" id="PTHR33050:SF7">
    <property type="entry name" value="RIBONUCLEASE H"/>
    <property type="match status" value="1"/>
</dbReference>